<feature type="domain" description="AAA" evidence="1">
    <location>
        <begin position="3"/>
        <end position="178"/>
    </location>
</feature>
<dbReference type="Gene3D" id="3.40.50.300">
    <property type="entry name" value="P-loop containing nucleotide triphosphate hydrolases"/>
    <property type="match status" value="1"/>
</dbReference>
<keyword evidence="3" id="KW-1185">Reference proteome</keyword>
<evidence type="ECO:0000313" key="3">
    <source>
        <dbReference type="Proteomes" id="UP000194873"/>
    </source>
</evidence>
<dbReference type="InterPro" id="IPR050678">
    <property type="entry name" value="DNA_Partitioning_ATPase"/>
</dbReference>
<proteinExistence type="predicted"/>
<dbReference type="AlphaFoldDB" id="A0A243W572"/>
<evidence type="ECO:0000313" key="2">
    <source>
        <dbReference type="EMBL" id="OUJ68175.1"/>
    </source>
</evidence>
<dbReference type="EMBL" id="MTSE01000054">
    <property type="protein sequence ID" value="OUJ68175.1"/>
    <property type="molecule type" value="Genomic_DNA"/>
</dbReference>
<dbReference type="SUPFAM" id="SSF52540">
    <property type="entry name" value="P-loop containing nucleoside triphosphate hydrolases"/>
    <property type="match status" value="1"/>
</dbReference>
<protein>
    <recommendedName>
        <fullName evidence="1">AAA domain-containing protein</fullName>
    </recommendedName>
</protein>
<dbReference type="CDD" id="cd02042">
    <property type="entry name" value="ParAB_family"/>
    <property type="match status" value="1"/>
</dbReference>
<dbReference type="InterPro" id="IPR027417">
    <property type="entry name" value="P-loop_NTPase"/>
</dbReference>
<dbReference type="OrthoDB" id="9815116at2"/>
<reference evidence="2 3" key="1">
    <citation type="submission" date="2017-01" db="EMBL/GenBank/DDBJ databases">
        <title>A new Hymenobacter.</title>
        <authorList>
            <person name="Liang Y."/>
            <person name="Feng F."/>
        </authorList>
    </citation>
    <scope>NUCLEOTIDE SEQUENCE [LARGE SCALE GENOMIC DNA]</scope>
    <source>
        <strain evidence="2">MIMBbqt21</strain>
    </source>
</reference>
<dbReference type="RefSeq" id="WP_086597437.1">
    <property type="nucleotide sequence ID" value="NZ_MTSE01000054.1"/>
</dbReference>
<comment type="caution">
    <text evidence="2">The sequence shown here is derived from an EMBL/GenBank/DDBJ whole genome shotgun (WGS) entry which is preliminary data.</text>
</comment>
<dbReference type="PANTHER" id="PTHR13696">
    <property type="entry name" value="P-LOOP CONTAINING NUCLEOSIDE TRIPHOSPHATE HYDROLASE"/>
    <property type="match status" value="1"/>
</dbReference>
<dbReference type="InterPro" id="IPR025669">
    <property type="entry name" value="AAA_dom"/>
</dbReference>
<organism evidence="2 3">
    <name type="scientific">Hymenobacter crusticola</name>
    <dbReference type="NCBI Taxonomy" id="1770526"/>
    <lineage>
        <taxon>Bacteria</taxon>
        <taxon>Pseudomonadati</taxon>
        <taxon>Bacteroidota</taxon>
        <taxon>Cytophagia</taxon>
        <taxon>Cytophagales</taxon>
        <taxon>Hymenobacteraceae</taxon>
        <taxon>Hymenobacter</taxon>
    </lineage>
</organism>
<dbReference type="PANTHER" id="PTHR13696:SF52">
    <property type="entry name" value="PARA FAMILY PROTEIN CT_582"/>
    <property type="match status" value="1"/>
</dbReference>
<accession>A0A243W572</accession>
<sequence>MLTICFANNKGGVGKTSSALNVGYSLAHRGYRVLYCDCDPQRNLSQSFGQNLEGTHLGDLLMLKGEFTQDDVRAAIYPVNERIGLLPSHPKLAAYEPQIGHIAEARDWIKEILELVAEDYDYCILDTPPSLGNLVVWALIASDLLFIPVQPELYGYEGLSNIAQAVTRMHAKLNPRLRVGGIFFTKYSAGYRRRLHHDVVELISSHFGELGPVLKTSIRENVSIANAQMAGASLLDFSPESNGAQDYTALTDEILLQLNVEKPA</sequence>
<name>A0A243W572_9BACT</name>
<evidence type="ECO:0000259" key="1">
    <source>
        <dbReference type="Pfam" id="PF13614"/>
    </source>
</evidence>
<dbReference type="Proteomes" id="UP000194873">
    <property type="component" value="Unassembled WGS sequence"/>
</dbReference>
<dbReference type="Pfam" id="PF13614">
    <property type="entry name" value="AAA_31"/>
    <property type="match status" value="1"/>
</dbReference>
<gene>
    <name evidence="2" type="ORF">BXP70_28105</name>
</gene>